<evidence type="ECO:0008006" key="3">
    <source>
        <dbReference type="Google" id="ProtNLM"/>
    </source>
</evidence>
<dbReference type="Proteomes" id="UP001501509">
    <property type="component" value="Unassembled WGS sequence"/>
</dbReference>
<protein>
    <recommendedName>
        <fullName evidence="3">PD-(D/E)XK endonuclease-like domain-containing protein</fullName>
    </recommendedName>
</protein>
<dbReference type="PANTHER" id="PTHR31340">
    <property type="entry name" value="MITOCHONDRIAL GENOME MAINTENANCE EXONUCLEASE 1"/>
    <property type="match status" value="1"/>
</dbReference>
<dbReference type="RefSeq" id="WP_344544589.1">
    <property type="nucleotide sequence ID" value="NZ_BAAATD010000006.1"/>
</dbReference>
<evidence type="ECO:0000313" key="2">
    <source>
        <dbReference type="Proteomes" id="UP001501509"/>
    </source>
</evidence>
<sequence>MGKVNTIQRGGSRFYVEPESGEKAPGVTSIVGMLPKPFLTFWAAKMTAEAAVDNIDAVAALAKSDPDAAVDMLKGAHRRYTKSRADIGSAAHDMFERMIRGENVRRVGMDLEPYRRHFAEFLDRVQPEPLSLEDVMWSDTHNYAGSSDAILKIGDDVVIVDWKTSKDTYPDVALQLSAYAYADRIIDADGASRPMPKIDAGAVLHVTAERWALKPVDVRPHVFDMFLHLRAVFTWDRETSKTVIGKPVESGGALVTGTERRAR</sequence>
<dbReference type="InterPro" id="IPR011604">
    <property type="entry name" value="PDDEXK-like_dom_sf"/>
</dbReference>
<accession>A0ABP6C9W4</accession>
<dbReference type="Gene3D" id="3.90.320.10">
    <property type="match status" value="1"/>
</dbReference>
<proteinExistence type="predicted"/>
<gene>
    <name evidence="1" type="ORF">GCM10010411_50020</name>
</gene>
<name>A0ABP6C9W4_9ACTN</name>
<comment type="caution">
    <text evidence="1">The sequence shown here is derived from an EMBL/GenBank/DDBJ whole genome shotgun (WGS) entry which is preliminary data.</text>
</comment>
<evidence type="ECO:0000313" key="1">
    <source>
        <dbReference type="EMBL" id="GAA2609700.1"/>
    </source>
</evidence>
<reference evidence="2" key="1">
    <citation type="journal article" date="2019" name="Int. J. Syst. Evol. Microbiol.">
        <title>The Global Catalogue of Microorganisms (GCM) 10K type strain sequencing project: providing services to taxonomists for standard genome sequencing and annotation.</title>
        <authorList>
            <consortium name="The Broad Institute Genomics Platform"/>
            <consortium name="The Broad Institute Genome Sequencing Center for Infectious Disease"/>
            <person name="Wu L."/>
            <person name="Ma J."/>
        </authorList>
    </citation>
    <scope>NUCLEOTIDE SEQUENCE [LARGE SCALE GENOMIC DNA]</scope>
    <source>
        <strain evidence="2">JCM 6833</strain>
    </source>
</reference>
<keyword evidence="2" id="KW-1185">Reference proteome</keyword>
<organism evidence="1 2">
    <name type="scientific">Actinomadura fulvescens</name>
    <dbReference type="NCBI Taxonomy" id="46160"/>
    <lineage>
        <taxon>Bacteria</taxon>
        <taxon>Bacillati</taxon>
        <taxon>Actinomycetota</taxon>
        <taxon>Actinomycetes</taxon>
        <taxon>Streptosporangiales</taxon>
        <taxon>Thermomonosporaceae</taxon>
        <taxon>Actinomadura</taxon>
    </lineage>
</organism>
<dbReference type="PANTHER" id="PTHR31340:SF3">
    <property type="entry name" value="MITOCHONDRIAL GENOME MAINTENANCE EXONUCLEASE 1"/>
    <property type="match status" value="1"/>
</dbReference>
<dbReference type="EMBL" id="BAAATD010000006">
    <property type="protein sequence ID" value="GAA2609700.1"/>
    <property type="molecule type" value="Genomic_DNA"/>
</dbReference>